<evidence type="ECO:0000259" key="3">
    <source>
        <dbReference type="SMART" id="SM00737"/>
    </source>
</evidence>
<dbReference type="Pfam" id="PF02221">
    <property type="entry name" value="E1_DerP2_DerF2"/>
    <property type="match status" value="1"/>
</dbReference>
<dbReference type="SUPFAM" id="SSF81296">
    <property type="entry name" value="E set domains"/>
    <property type="match status" value="1"/>
</dbReference>
<evidence type="ECO:0000313" key="5">
    <source>
        <dbReference type="Proteomes" id="UP000007879"/>
    </source>
</evidence>
<dbReference type="RefSeq" id="XP_019849945.1">
    <property type="nucleotide sequence ID" value="XM_019994386.1"/>
</dbReference>
<reference evidence="5" key="1">
    <citation type="journal article" date="2010" name="Nature">
        <title>The Amphimedon queenslandica genome and the evolution of animal complexity.</title>
        <authorList>
            <person name="Srivastava M."/>
            <person name="Simakov O."/>
            <person name="Chapman J."/>
            <person name="Fahey B."/>
            <person name="Gauthier M.E."/>
            <person name="Mitros T."/>
            <person name="Richards G.S."/>
            <person name="Conaco C."/>
            <person name="Dacre M."/>
            <person name="Hellsten U."/>
            <person name="Larroux C."/>
            <person name="Putnam N.H."/>
            <person name="Stanke M."/>
            <person name="Adamska M."/>
            <person name="Darling A."/>
            <person name="Degnan S.M."/>
            <person name="Oakley T.H."/>
            <person name="Plachetzki D.C."/>
            <person name="Zhai Y."/>
            <person name="Adamski M."/>
            <person name="Calcino A."/>
            <person name="Cummins S.F."/>
            <person name="Goodstein D.M."/>
            <person name="Harris C."/>
            <person name="Jackson D.J."/>
            <person name="Leys S.P."/>
            <person name="Shu S."/>
            <person name="Woodcroft B.J."/>
            <person name="Vervoort M."/>
            <person name="Kosik K.S."/>
            <person name="Manning G."/>
            <person name="Degnan B.M."/>
            <person name="Rokhsar D.S."/>
        </authorList>
    </citation>
    <scope>NUCLEOTIDE SEQUENCE [LARGE SCALE GENOMIC DNA]</scope>
</reference>
<dbReference type="InterPro" id="IPR014756">
    <property type="entry name" value="Ig_E-set"/>
</dbReference>
<keyword evidence="1 2" id="KW-0732">Signal</keyword>
<dbReference type="GeneID" id="109580831"/>
<feature type="signal peptide" evidence="2">
    <location>
        <begin position="1"/>
        <end position="22"/>
    </location>
</feature>
<protein>
    <recommendedName>
        <fullName evidence="3">MD-2-related lipid-recognition domain-containing protein</fullName>
    </recommendedName>
</protein>
<evidence type="ECO:0000256" key="2">
    <source>
        <dbReference type="SAM" id="SignalP"/>
    </source>
</evidence>
<organism evidence="4 5">
    <name type="scientific">Amphimedon queenslandica</name>
    <name type="common">Sponge</name>
    <dbReference type="NCBI Taxonomy" id="400682"/>
    <lineage>
        <taxon>Eukaryota</taxon>
        <taxon>Metazoa</taxon>
        <taxon>Porifera</taxon>
        <taxon>Demospongiae</taxon>
        <taxon>Heteroscleromorpha</taxon>
        <taxon>Haplosclerida</taxon>
        <taxon>Niphatidae</taxon>
        <taxon>Amphimedon</taxon>
    </lineage>
</organism>
<dbReference type="InterPro" id="IPR003172">
    <property type="entry name" value="ML_dom"/>
</dbReference>
<dbReference type="Proteomes" id="UP000007879">
    <property type="component" value="Unassembled WGS sequence"/>
</dbReference>
<reference evidence="4" key="2">
    <citation type="submission" date="2024-06" db="UniProtKB">
        <authorList>
            <consortium name="EnsemblMetazoa"/>
        </authorList>
    </citation>
    <scope>IDENTIFICATION</scope>
</reference>
<proteinExistence type="predicted"/>
<accession>A0AAN0IYU6</accession>
<dbReference type="InterPro" id="IPR036846">
    <property type="entry name" value="GM2-AP_sf"/>
</dbReference>
<sequence length="176" mass="19747">MSLTRSCSLLIFLLVIVWSCCGYDGKLSKDQSYGKVYSNFTCCSTFLSSGNNSCGILAMNYVIISSKVVSEQLQFNATIDFTLSETVNFGSVIELSISKMVHNMNIVYLDFTLNLCDLFLDLQKLQCPIKPGHYKIFYETPTLPPLIEKGVFIVKLKAKNEFGKETTCSTFDMTLM</sequence>
<name>A0AAN0IYU6_AMPQE</name>
<evidence type="ECO:0000313" key="4">
    <source>
        <dbReference type="EnsemblMetazoa" id="XP_019849945.1"/>
    </source>
</evidence>
<evidence type="ECO:0000256" key="1">
    <source>
        <dbReference type="ARBA" id="ARBA00022729"/>
    </source>
</evidence>
<dbReference type="Gene3D" id="2.70.220.10">
    <property type="entry name" value="Ganglioside GM2 activator"/>
    <property type="match status" value="1"/>
</dbReference>
<feature type="chain" id="PRO_5042817561" description="MD-2-related lipid-recognition domain-containing protein" evidence="2">
    <location>
        <begin position="23"/>
        <end position="176"/>
    </location>
</feature>
<dbReference type="KEGG" id="aqu:109580831"/>
<dbReference type="EnsemblMetazoa" id="XM_019994386.1">
    <property type="protein sequence ID" value="XP_019849945.1"/>
    <property type="gene ID" value="LOC109580831"/>
</dbReference>
<dbReference type="SMART" id="SM00737">
    <property type="entry name" value="ML"/>
    <property type="match status" value="1"/>
</dbReference>
<dbReference type="AlphaFoldDB" id="A0AAN0IYU6"/>
<feature type="domain" description="MD-2-related lipid-recognition" evidence="3">
    <location>
        <begin position="51"/>
        <end position="173"/>
    </location>
</feature>
<keyword evidence="5" id="KW-1185">Reference proteome</keyword>